<reference evidence="1 2" key="2">
    <citation type="submission" date="2021-10" db="EMBL/GenBank/DDBJ databases">
        <authorList>
            <person name="Piombo E."/>
        </authorList>
    </citation>
    <scope>NUCLEOTIDE SEQUENCE [LARGE SCALE GENOMIC DNA]</scope>
</reference>
<proteinExistence type="predicted"/>
<organism evidence="1 2">
    <name type="scientific">Clonostachys byssicola</name>
    <dbReference type="NCBI Taxonomy" id="160290"/>
    <lineage>
        <taxon>Eukaryota</taxon>
        <taxon>Fungi</taxon>
        <taxon>Dikarya</taxon>
        <taxon>Ascomycota</taxon>
        <taxon>Pezizomycotina</taxon>
        <taxon>Sordariomycetes</taxon>
        <taxon>Hypocreomycetidae</taxon>
        <taxon>Hypocreales</taxon>
        <taxon>Bionectriaceae</taxon>
        <taxon>Clonostachys</taxon>
    </lineage>
</organism>
<dbReference type="Proteomes" id="UP000754883">
    <property type="component" value="Unassembled WGS sequence"/>
</dbReference>
<keyword evidence="2" id="KW-1185">Reference proteome</keyword>
<dbReference type="SUPFAM" id="SSF144232">
    <property type="entry name" value="HIT/MYND zinc finger-like"/>
    <property type="match status" value="1"/>
</dbReference>
<name>A0A9N9UYE3_9HYPO</name>
<dbReference type="EMBL" id="CABFNO020001565">
    <property type="protein sequence ID" value="CAH0003658.1"/>
    <property type="molecule type" value="Genomic_DNA"/>
</dbReference>
<sequence>MASGADIRKGPVGPLIHRCSALRCQATGPRMQRCTRCNVARYCGPRHKYFYRSGHWRICRNIVNARVRFNEEHYRLRWAQLPANAFETNAGYFWEVESTRPYMCARLTLVKDVLLPLGTLDSVQEAHDHLRDMLRLSRMDTMGVRYVLPFIMLRLDIDQECYDFVKWWATNGADAGWGDLTLPHLDIRGADASEQPEFLLGEDTPLSFVVAVLLLKLKLLIDVLNTKVTRKVLSRRSLPIKLRAQIERAVVRSPLSANLCSRSYKTLSGIEQWLLPQVRKLGINITERDPRFMSDLFDPDEALAATAATLSGNPLGCANGSDGVILHSYPAWWSTDGVLGLLASARDLAARSSKPAAEDLLASQGHRENPLSHRIAEELQAKHGLSYLFEYLGYVVRDATYLGPWAERPSEVTSRLMAEA</sequence>
<reference evidence="2" key="1">
    <citation type="submission" date="2019-06" db="EMBL/GenBank/DDBJ databases">
        <authorList>
            <person name="Broberg M."/>
        </authorList>
    </citation>
    <scope>NUCLEOTIDE SEQUENCE [LARGE SCALE GENOMIC DNA]</scope>
</reference>
<accession>A0A9N9UYE3</accession>
<comment type="caution">
    <text evidence="1">The sequence shown here is derived from an EMBL/GenBank/DDBJ whole genome shotgun (WGS) entry which is preliminary data.</text>
</comment>
<dbReference type="AlphaFoldDB" id="A0A9N9UYE3"/>
<evidence type="ECO:0000313" key="1">
    <source>
        <dbReference type="EMBL" id="CAH0003658.1"/>
    </source>
</evidence>
<gene>
    <name evidence="1" type="ORF">CBYS24578_00009739</name>
</gene>
<evidence type="ECO:0008006" key="3">
    <source>
        <dbReference type="Google" id="ProtNLM"/>
    </source>
</evidence>
<protein>
    <recommendedName>
        <fullName evidence="3">Suppressor of anucleate metulae protein B</fullName>
    </recommendedName>
</protein>
<evidence type="ECO:0000313" key="2">
    <source>
        <dbReference type="Proteomes" id="UP000754883"/>
    </source>
</evidence>
<dbReference type="OrthoDB" id="5952526at2759"/>